<dbReference type="InterPro" id="IPR013762">
    <property type="entry name" value="Integrase-like_cat_sf"/>
</dbReference>
<dbReference type="EMBL" id="LCPK01000030">
    <property type="protein sequence ID" value="KKU96766.1"/>
    <property type="molecule type" value="Genomic_DNA"/>
</dbReference>
<reference evidence="3 4" key="1">
    <citation type="journal article" date="2015" name="Nature">
        <title>rRNA introns, odd ribosomes, and small enigmatic genomes across a large radiation of phyla.</title>
        <authorList>
            <person name="Brown C.T."/>
            <person name="Hug L.A."/>
            <person name="Thomas B.C."/>
            <person name="Sharon I."/>
            <person name="Castelle C.J."/>
            <person name="Singh A."/>
            <person name="Wilkins M.J."/>
            <person name="Williams K.H."/>
            <person name="Banfield J.F."/>
        </authorList>
    </citation>
    <scope>NUCLEOTIDE SEQUENCE [LARGE SCALE GENOMIC DNA]</scope>
</reference>
<keyword evidence="1" id="KW-0233">DNA recombination</keyword>
<organism evidence="3 4">
    <name type="scientific">Candidatus Amesbacteria bacterium GW2011_GWB1_48_13</name>
    <dbReference type="NCBI Taxonomy" id="1618362"/>
    <lineage>
        <taxon>Bacteria</taxon>
        <taxon>Candidatus Amesiibacteriota</taxon>
    </lineage>
</organism>
<dbReference type="Proteomes" id="UP000034694">
    <property type="component" value="Unassembled WGS sequence"/>
</dbReference>
<name>A0A0G1URT5_9BACT</name>
<dbReference type="GO" id="GO:0006310">
    <property type="term" value="P:DNA recombination"/>
    <property type="evidence" value="ECO:0007669"/>
    <property type="project" value="UniProtKB-KW"/>
</dbReference>
<evidence type="ECO:0000259" key="2">
    <source>
        <dbReference type="PROSITE" id="PS51898"/>
    </source>
</evidence>
<proteinExistence type="predicted"/>
<dbReference type="Pfam" id="PF00589">
    <property type="entry name" value="Phage_integrase"/>
    <property type="match status" value="1"/>
</dbReference>
<dbReference type="InterPro" id="IPR002104">
    <property type="entry name" value="Integrase_catalytic"/>
</dbReference>
<protein>
    <submittedName>
        <fullName evidence="3">Phage integrase</fullName>
    </submittedName>
</protein>
<dbReference type="InterPro" id="IPR011010">
    <property type="entry name" value="DNA_brk_join_enz"/>
</dbReference>
<sequence length="126" mass="14074">MPARNLAPRTRREYSHDLADLITFLEYAGVDRVGEIGLAHLDRVLSQSECDRLREACGSNLRDRAIIELLLQTGIRLSELVRLKVNDIDSPGPGKPVWCGLRRVLGERAGRFLSTPQPSIDCLPAR</sequence>
<accession>A0A0G1URT5</accession>
<gene>
    <name evidence="3" type="ORF">UY28_C0030G0004</name>
</gene>
<dbReference type="GO" id="GO:0003677">
    <property type="term" value="F:DNA binding"/>
    <property type="evidence" value="ECO:0007669"/>
    <property type="project" value="InterPro"/>
</dbReference>
<evidence type="ECO:0000313" key="3">
    <source>
        <dbReference type="EMBL" id="KKU96766.1"/>
    </source>
</evidence>
<comment type="caution">
    <text evidence="3">The sequence shown here is derived from an EMBL/GenBank/DDBJ whole genome shotgun (WGS) entry which is preliminary data.</text>
</comment>
<dbReference type="PROSITE" id="PS51898">
    <property type="entry name" value="TYR_RECOMBINASE"/>
    <property type="match status" value="1"/>
</dbReference>
<dbReference type="GO" id="GO:0015074">
    <property type="term" value="P:DNA integration"/>
    <property type="evidence" value="ECO:0007669"/>
    <property type="project" value="InterPro"/>
</dbReference>
<dbReference type="SUPFAM" id="SSF56349">
    <property type="entry name" value="DNA breaking-rejoining enzymes"/>
    <property type="match status" value="1"/>
</dbReference>
<evidence type="ECO:0000256" key="1">
    <source>
        <dbReference type="ARBA" id="ARBA00023172"/>
    </source>
</evidence>
<dbReference type="Gene3D" id="1.10.443.10">
    <property type="entry name" value="Intergrase catalytic core"/>
    <property type="match status" value="1"/>
</dbReference>
<evidence type="ECO:0000313" key="4">
    <source>
        <dbReference type="Proteomes" id="UP000034694"/>
    </source>
</evidence>
<feature type="domain" description="Tyr recombinase" evidence="2">
    <location>
        <begin position="40"/>
        <end position="126"/>
    </location>
</feature>
<dbReference type="AlphaFoldDB" id="A0A0G1URT5"/>